<keyword evidence="5" id="KW-0349">Heme</keyword>
<reference evidence="14 15" key="1">
    <citation type="submission" date="2014-07" db="EMBL/GenBank/DDBJ databases">
        <title>Genomic and transcriptomic analysis on Apis cerana provide comprehensive insights into honey bee biology.</title>
        <authorList>
            <person name="Diao Q."/>
            <person name="Sun L."/>
            <person name="Zheng H."/>
            <person name="Zheng H."/>
            <person name="Xu S."/>
            <person name="Wang S."/>
            <person name="Zeng Z."/>
            <person name="Hu F."/>
            <person name="Su S."/>
            <person name="Wu J."/>
        </authorList>
    </citation>
    <scope>NUCLEOTIDE SEQUENCE [LARGE SCALE GENOMIC DNA]</scope>
    <source>
        <tissue evidence="14">Pupae without intestine</tissue>
    </source>
</reference>
<evidence type="ECO:0000256" key="4">
    <source>
        <dbReference type="ARBA" id="ARBA00010617"/>
    </source>
</evidence>
<evidence type="ECO:0000256" key="7">
    <source>
        <dbReference type="ARBA" id="ARBA00022824"/>
    </source>
</evidence>
<evidence type="ECO:0000256" key="12">
    <source>
        <dbReference type="ARBA" id="ARBA00023136"/>
    </source>
</evidence>
<feature type="transmembrane region" description="Helical" evidence="13">
    <location>
        <begin position="5"/>
        <end position="22"/>
    </location>
</feature>
<proteinExistence type="inferred from homology"/>
<comment type="cofactor">
    <cofactor evidence="1">
        <name>heme</name>
        <dbReference type="ChEBI" id="CHEBI:30413"/>
    </cofactor>
</comment>
<evidence type="ECO:0000313" key="15">
    <source>
        <dbReference type="Proteomes" id="UP000242457"/>
    </source>
</evidence>
<dbReference type="GO" id="GO:0004497">
    <property type="term" value="F:monooxygenase activity"/>
    <property type="evidence" value="ECO:0007669"/>
    <property type="project" value="UniProtKB-KW"/>
</dbReference>
<evidence type="ECO:0000256" key="5">
    <source>
        <dbReference type="ARBA" id="ARBA00022617"/>
    </source>
</evidence>
<evidence type="ECO:0000256" key="6">
    <source>
        <dbReference type="ARBA" id="ARBA00022723"/>
    </source>
</evidence>
<evidence type="ECO:0000256" key="13">
    <source>
        <dbReference type="SAM" id="Phobius"/>
    </source>
</evidence>
<accession>A0A2A3E6Z3</accession>
<dbReference type="OrthoDB" id="2789670at2759"/>
<dbReference type="InterPro" id="IPR050476">
    <property type="entry name" value="Insect_CytP450_Detox"/>
</dbReference>
<dbReference type="Pfam" id="PF00067">
    <property type="entry name" value="p450"/>
    <property type="match status" value="3"/>
</dbReference>
<dbReference type="GO" id="GO:0005789">
    <property type="term" value="C:endoplasmic reticulum membrane"/>
    <property type="evidence" value="ECO:0007669"/>
    <property type="project" value="UniProtKB-SubCell"/>
</dbReference>
<evidence type="ECO:0000256" key="3">
    <source>
        <dbReference type="ARBA" id="ARBA00004406"/>
    </source>
</evidence>
<dbReference type="GO" id="GO:0016705">
    <property type="term" value="F:oxidoreductase activity, acting on paired donors, with incorporation or reduction of molecular oxygen"/>
    <property type="evidence" value="ECO:0007669"/>
    <property type="project" value="InterPro"/>
</dbReference>
<dbReference type="PANTHER" id="PTHR24292:SF54">
    <property type="entry name" value="CYP9F3-RELATED"/>
    <property type="match status" value="1"/>
</dbReference>
<dbReference type="PANTHER" id="PTHR24292">
    <property type="entry name" value="CYTOCHROME P450"/>
    <property type="match status" value="1"/>
</dbReference>
<keyword evidence="9" id="KW-0560">Oxidoreductase</keyword>
<comment type="subcellular location">
    <subcellularLocation>
        <location evidence="3">Endoplasmic reticulum membrane</location>
        <topology evidence="3">Peripheral membrane protein</topology>
    </subcellularLocation>
    <subcellularLocation>
        <location evidence="2">Microsome membrane</location>
        <topology evidence="2">Peripheral membrane protein</topology>
    </subcellularLocation>
</comment>
<gene>
    <name evidence="14" type="ORF">APICC_09789</name>
</gene>
<keyword evidence="11" id="KW-0503">Monooxygenase</keyword>
<protein>
    <submittedName>
        <fullName evidence="14">Cytochrome P450 6A1</fullName>
    </submittedName>
</protein>
<keyword evidence="13" id="KW-0812">Transmembrane</keyword>
<dbReference type="EMBL" id="KZ288358">
    <property type="protein sequence ID" value="PBC27052.1"/>
    <property type="molecule type" value="Genomic_DNA"/>
</dbReference>
<dbReference type="SUPFAM" id="SSF48264">
    <property type="entry name" value="Cytochrome P450"/>
    <property type="match status" value="2"/>
</dbReference>
<evidence type="ECO:0000256" key="2">
    <source>
        <dbReference type="ARBA" id="ARBA00004174"/>
    </source>
</evidence>
<dbReference type="Gene3D" id="1.10.630.10">
    <property type="entry name" value="Cytochrome P450"/>
    <property type="match status" value="3"/>
</dbReference>
<dbReference type="PRINTS" id="PR00464">
    <property type="entry name" value="EP450II"/>
</dbReference>
<dbReference type="GO" id="GO:0020037">
    <property type="term" value="F:heme binding"/>
    <property type="evidence" value="ECO:0007669"/>
    <property type="project" value="InterPro"/>
</dbReference>
<dbReference type="InterPro" id="IPR036396">
    <property type="entry name" value="Cyt_P450_sf"/>
</dbReference>
<evidence type="ECO:0000256" key="10">
    <source>
        <dbReference type="ARBA" id="ARBA00023004"/>
    </source>
</evidence>
<dbReference type="InterPro" id="IPR001128">
    <property type="entry name" value="Cyt_P450"/>
</dbReference>
<keyword evidence="7" id="KW-0256">Endoplasmic reticulum</keyword>
<dbReference type="InterPro" id="IPR002402">
    <property type="entry name" value="Cyt_P450_E_grp-II"/>
</dbReference>
<keyword evidence="15" id="KW-1185">Reference proteome</keyword>
<sequence>MFINLETLCGFVIAFIAFYYYLTANNNFWKNRGIPGPKPTIGFGNMRTVMFGKESFPQLLTTIYNKYKDEPMIGMFFRRRPVLLLKDFDFIKDVMIKDFSKFANRGFLKTNPKVPLTNHLFALEVKRWRPLRNHLSPVFTSGKLKGTFAQILNCSNDLVTYIDTLLKIEESINMREVAAKFTTDVIGSCVFGIKMNSLSEKESEFRRIGRNIFATNFTNILKIRLLQSMPLLHSLLCNILSDEETKMFMRITKETMEYREKNNIVRPDFMNILLELRKHPERIADIVVLIAFYYYITARNNFWKIRGIPGPEPLPGFGNVLKIVLGKEAPFQFLTRVYNEFKNEPLIGVFMKTYPALVVKDPDLIKDIMIKDFYKFPNRGFPKSDPADPLTQHLFLVEADKWRPLRTQLSPVFSTGKLKGTFTQILDCSNHLVTYMDKLVKMGEPIDVREVTAKFTTDVIGSCVFGIKMNSLSGKESEFRRFGRQIFAMSFLKILRLRIKQFLPMLHYLLVRILPADQETKIMLKLTKDTFNFREKHNIVRPDFMNILMELKKHPEKYPVLPYLSRKSVEDYTFEGTKVSIPKETLICIPIYPIHHDSSIYPNPEKFDPERFSEDEVCDLRLINQKLD</sequence>
<dbReference type="GO" id="GO:0005506">
    <property type="term" value="F:iron ion binding"/>
    <property type="evidence" value="ECO:0007669"/>
    <property type="project" value="InterPro"/>
</dbReference>
<keyword evidence="12 13" id="KW-0472">Membrane</keyword>
<keyword evidence="8" id="KW-0492">Microsome</keyword>
<dbReference type="AlphaFoldDB" id="A0A2A3E6Z3"/>
<evidence type="ECO:0000256" key="9">
    <source>
        <dbReference type="ARBA" id="ARBA00023002"/>
    </source>
</evidence>
<evidence type="ECO:0000256" key="1">
    <source>
        <dbReference type="ARBA" id="ARBA00001971"/>
    </source>
</evidence>
<evidence type="ECO:0000313" key="14">
    <source>
        <dbReference type="EMBL" id="PBC27052.1"/>
    </source>
</evidence>
<evidence type="ECO:0000256" key="8">
    <source>
        <dbReference type="ARBA" id="ARBA00022848"/>
    </source>
</evidence>
<organism evidence="14 15">
    <name type="scientific">Apis cerana cerana</name>
    <name type="common">Oriental honeybee</name>
    <dbReference type="NCBI Taxonomy" id="94128"/>
    <lineage>
        <taxon>Eukaryota</taxon>
        <taxon>Metazoa</taxon>
        <taxon>Ecdysozoa</taxon>
        <taxon>Arthropoda</taxon>
        <taxon>Hexapoda</taxon>
        <taxon>Insecta</taxon>
        <taxon>Pterygota</taxon>
        <taxon>Neoptera</taxon>
        <taxon>Endopterygota</taxon>
        <taxon>Hymenoptera</taxon>
        <taxon>Apocrita</taxon>
        <taxon>Aculeata</taxon>
        <taxon>Apoidea</taxon>
        <taxon>Anthophila</taxon>
        <taxon>Apidae</taxon>
        <taxon>Apis</taxon>
    </lineage>
</organism>
<keyword evidence="13" id="KW-1133">Transmembrane helix</keyword>
<keyword evidence="6" id="KW-0479">Metal-binding</keyword>
<comment type="similarity">
    <text evidence="4">Belongs to the cytochrome P450 family.</text>
</comment>
<dbReference type="STRING" id="94128.A0A2A3E6Z3"/>
<dbReference type="Proteomes" id="UP000242457">
    <property type="component" value="Unassembled WGS sequence"/>
</dbReference>
<name>A0A2A3E6Z3_APICC</name>
<evidence type="ECO:0000256" key="11">
    <source>
        <dbReference type="ARBA" id="ARBA00023033"/>
    </source>
</evidence>
<keyword evidence="10" id="KW-0408">Iron</keyword>